<proteinExistence type="predicted"/>
<evidence type="ECO:0000313" key="2">
    <source>
        <dbReference type="Proteomes" id="UP001177260"/>
    </source>
</evidence>
<sequence>MMISLRLLALGFVTLHLPSVSALPATDALLPTSLQTCLKTTGADVVYPSDSRYNALAKPQNTNYQAHPEVIVIPSSAEQVAAIVRCVAAEKGSTKLSPRGGGHSYAAYSFAGQVIINPSKMKAISIDETKKEVTVQFGQTLGPLAKAIGQKGYALPHGTCPTVGVAGHSLGGGWGYASRKWGWLVDRIVSLQFVDVNGNIKRLSSSSTGSDAELWWALRGAGSSNFGVVTAFTFALEKAPTATVNYELHFGPEADCTQVLLEVQAMGKLPATDPNGLPLDLGVEVLLMGRDSNDDSACQLQGQYLGKKSAYQPVINKLLNKLAAKGIKPKSSESKVNEFSSWVAALTDLMGPLDASDDYLPYYAQSLVDNGSPEYTQKQTGLVFDALRVARGINKTENDVSFDLLGPGSKTNGPTSTGEMAYIHRQSLFLVQIYSAYFPGFGDSTRPDAVAKITAITDAIKQARPASQWHSYQNYIDPYLEDFGQEYYGEALERLKTLKSATDPDTIFDFPQGLSHAPTMAPPSQRSAAKFRAHTEGIEHIINHGTDSEDIKIENFIGFTRVPVGLAGPLHIRTPDGVEKDGMSRAPAFQFDSPREACLFSHRIRDFESEMRKVAESTSRHVKFRGIVPHVIGPWTHVVFRYVCGDTAGQNMVSFATETACAWLMESSLASEFQIRDFFEEGQMSSEKKASWGHVTTPRGVEVMAWGKLSDAVCRNVFKCSTERLHRIMHVGQEGNFRNGQHGDNIDVANILAAIFIATGQDAAAITDASWCQLTVEYDPASRDLQLSLYIASLPVGVIGGGTCYDTQQEGLQIIQCAGPGLKEQFAGFIACFALALDLSTAASVATNTFAGSHAKMAHGRSDHRQRAKM</sequence>
<keyword evidence="2" id="KW-1185">Reference proteome</keyword>
<name>A0ACC3B8V3_9EURO</name>
<comment type="caution">
    <text evidence="1">The sequence shown here is derived from an EMBL/GenBank/DDBJ whole genome shotgun (WGS) entry which is preliminary data.</text>
</comment>
<accession>A0ACC3B8V3</accession>
<organism evidence="1 2">
    <name type="scientific">Aspergillus melleus</name>
    <dbReference type="NCBI Taxonomy" id="138277"/>
    <lineage>
        <taxon>Eukaryota</taxon>
        <taxon>Fungi</taxon>
        <taxon>Dikarya</taxon>
        <taxon>Ascomycota</taxon>
        <taxon>Pezizomycotina</taxon>
        <taxon>Eurotiomycetes</taxon>
        <taxon>Eurotiomycetidae</taxon>
        <taxon>Eurotiales</taxon>
        <taxon>Aspergillaceae</taxon>
        <taxon>Aspergillus</taxon>
        <taxon>Aspergillus subgen. Circumdati</taxon>
    </lineage>
</organism>
<reference evidence="1 2" key="1">
    <citation type="journal article" date="2023" name="ACS Omega">
        <title>Identification of the Neoaspergillic Acid Biosynthesis Gene Cluster by Establishing an In Vitro CRISPR-Ribonucleoprotein Genetic System in Aspergillus melleus.</title>
        <authorList>
            <person name="Yuan B."/>
            <person name="Grau M.F."/>
            <person name="Murata R.M."/>
            <person name="Torok T."/>
            <person name="Venkateswaran K."/>
            <person name="Stajich J.E."/>
            <person name="Wang C.C.C."/>
        </authorList>
    </citation>
    <scope>NUCLEOTIDE SEQUENCE [LARGE SCALE GENOMIC DNA]</scope>
    <source>
        <strain evidence="1 2">IMV 1140</strain>
    </source>
</reference>
<protein>
    <submittedName>
        <fullName evidence="1">Uncharacterized protein</fullName>
    </submittedName>
</protein>
<dbReference type="Proteomes" id="UP001177260">
    <property type="component" value="Unassembled WGS sequence"/>
</dbReference>
<dbReference type="EMBL" id="JAOPJF010000013">
    <property type="protein sequence ID" value="KAK1147059.1"/>
    <property type="molecule type" value="Genomic_DNA"/>
</dbReference>
<evidence type="ECO:0000313" key="1">
    <source>
        <dbReference type="EMBL" id="KAK1147059.1"/>
    </source>
</evidence>
<gene>
    <name evidence="1" type="ORF">N8T08_001798</name>
</gene>